<dbReference type="Gene3D" id="1.10.10.10">
    <property type="entry name" value="Winged helix-like DNA-binding domain superfamily/Winged helix DNA-binding domain"/>
    <property type="match status" value="1"/>
</dbReference>
<dbReference type="InterPro" id="IPR036388">
    <property type="entry name" value="WH-like_DNA-bd_sf"/>
</dbReference>
<dbReference type="EMBL" id="LGUT01000974">
    <property type="protein sequence ID" value="KOG89903.1"/>
    <property type="molecule type" value="Genomic_DNA"/>
</dbReference>
<evidence type="ECO:0000256" key="2">
    <source>
        <dbReference type="ARBA" id="ARBA00023015"/>
    </source>
</evidence>
<dbReference type="PRINTS" id="PR00039">
    <property type="entry name" value="HTHLYSR"/>
</dbReference>
<evidence type="ECO:0000256" key="1">
    <source>
        <dbReference type="ARBA" id="ARBA00009437"/>
    </source>
</evidence>
<sequence length="160" mass="17359">MGGLEMRELECFLALSEELHFGRAAERLYVSQGRVSQLLRSLEGRIGARLLDRTSRRVALTPLGARFLAELRPAYDTLHRAVEGARAAARGLAGVVRVGFQGNVDEQVTEAVRAFRALHPDCEVEIVEVALGDPFGAVRRGEVDAAIVLMPVAEPDLVVG</sequence>
<gene>
    <name evidence="6" type="ORF">ADK38_11660</name>
</gene>
<organism evidence="6 7">
    <name type="scientific">Streptomyces varsoviensis</name>
    <dbReference type="NCBI Taxonomy" id="67373"/>
    <lineage>
        <taxon>Bacteria</taxon>
        <taxon>Bacillati</taxon>
        <taxon>Actinomycetota</taxon>
        <taxon>Actinomycetes</taxon>
        <taxon>Kitasatosporales</taxon>
        <taxon>Streptomycetaceae</taxon>
        <taxon>Streptomyces</taxon>
    </lineage>
</organism>
<dbReference type="SUPFAM" id="SSF46785">
    <property type="entry name" value="Winged helix' DNA-binding domain"/>
    <property type="match status" value="1"/>
</dbReference>
<evidence type="ECO:0000259" key="5">
    <source>
        <dbReference type="PROSITE" id="PS50931"/>
    </source>
</evidence>
<dbReference type="InterPro" id="IPR005119">
    <property type="entry name" value="LysR_subst-bd"/>
</dbReference>
<dbReference type="PROSITE" id="PS50931">
    <property type="entry name" value="HTH_LYSR"/>
    <property type="match status" value="1"/>
</dbReference>
<dbReference type="Gene3D" id="3.40.190.10">
    <property type="entry name" value="Periplasmic binding protein-like II"/>
    <property type="match status" value="1"/>
</dbReference>
<keyword evidence="3" id="KW-0238">DNA-binding</keyword>
<dbReference type="PANTHER" id="PTHR30346">
    <property type="entry name" value="TRANSCRIPTIONAL DUAL REGULATOR HCAR-RELATED"/>
    <property type="match status" value="1"/>
</dbReference>
<evidence type="ECO:0000313" key="6">
    <source>
        <dbReference type="EMBL" id="KOG89903.1"/>
    </source>
</evidence>
<dbReference type="InterPro" id="IPR036390">
    <property type="entry name" value="WH_DNA-bd_sf"/>
</dbReference>
<keyword evidence="4" id="KW-0804">Transcription</keyword>
<proteinExistence type="inferred from homology"/>
<name>A0ABR5J8X8_9ACTN</name>
<feature type="domain" description="HTH lysR-type" evidence="5">
    <location>
        <begin position="4"/>
        <end position="61"/>
    </location>
</feature>
<dbReference type="Pfam" id="PF00126">
    <property type="entry name" value="HTH_1"/>
    <property type="match status" value="1"/>
</dbReference>
<dbReference type="Proteomes" id="UP000037020">
    <property type="component" value="Unassembled WGS sequence"/>
</dbReference>
<evidence type="ECO:0000256" key="4">
    <source>
        <dbReference type="ARBA" id="ARBA00023163"/>
    </source>
</evidence>
<evidence type="ECO:0000313" key="7">
    <source>
        <dbReference type="Proteomes" id="UP000037020"/>
    </source>
</evidence>
<feature type="non-terminal residue" evidence="6">
    <location>
        <position position="160"/>
    </location>
</feature>
<accession>A0ABR5J8X8</accession>
<evidence type="ECO:0000256" key="3">
    <source>
        <dbReference type="ARBA" id="ARBA00023125"/>
    </source>
</evidence>
<dbReference type="InterPro" id="IPR000847">
    <property type="entry name" value="LysR_HTH_N"/>
</dbReference>
<dbReference type="PANTHER" id="PTHR30346:SF0">
    <property type="entry name" value="HCA OPERON TRANSCRIPTIONAL ACTIVATOR HCAR"/>
    <property type="match status" value="1"/>
</dbReference>
<reference evidence="6 7" key="1">
    <citation type="submission" date="2015-07" db="EMBL/GenBank/DDBJ databases">
        <authorList>
            <person name="Ju K.-S."/>
            <person name="Doroghazi J.R."/>
            <person name="Metcalf W.W."/>
        </authorList>
    </citation>
    <scope>NUCLEOTIDE SEQUENCE [LARGE SCALE GENOMIC DNA]</scope>
    <source>
        <strain evidence="6 7">NRRL B-3589</strain>
    </source>
</reference>
<dbReference type="Pfam" id="PF03466">
    <property type="entry name" value="LysR_substrate"/>
    <property type="match status" value="1"/>
</dbReference>
<keyword evidence="2" id="KW-0805">Transcription regulation</keyword>
<comment type="caution">
    <text evidence="6">The sequence shown here is derived from an EMBL/GenBank/DDBJ whole genome shotgun (WGS) entry which is preliminary data.</text>
</comment>
<keyword evidence="7" id="KW-1185">Reference proteome</keyword>
<dbReference type="SUPFAM" id="SSF53850">
    <property type="entry name" value="Periplasmic binding protein-like II"/>
    <property type="match status" value="1"/>
</dbReference>
<protein>
    <submittedName>
        <fullName evidence="6">Transcriptional regulator</fullName>
    </submittedName>
</protein>
<comment type="similarity">
    <text evidence="1">Belongs to the LysR transcriptional regulatory family.</text>
</comment>